<evidence type="ECO:0000256" key="12">
    <source>
        <dbReference type="ARBA" id="ARBA00057952"/>
    </source>
</evidence>
<evidence type="ECO:0000256" key="2">
    <source>
        <dbReference type="ARBA" id="ARBA00004255"/>
    </source>
</evidence>
<evidence type="ECO:0000256" key="17">
    <source>
        <dbReference type="SAM" id="MobiDB-lite"/>
    </source>
</evidence>
<feature type="compositionally biased region" description="Basic and acidic residues" evidence="17">
    <location>
        <begin position="174"/>
        <end position="194"/>
    </location>
</feature>
<feature type="domain" description="ACB" evidence="19">
    <location>
        <begin position="49"/>
        <end position="140"/>
    </location>
</feature>
<dbReference type="InterPro" id="IPR036598">
    <property type="entry name" value="GOLD_dom_sf"/>
</dbReference>
<dbReference type="PANTHER" id="PTHR22973:SF12">
    <property type="entry name" value="LD35087P"/>
    <property type="match status" value="1"/>
</dbReference>
<comment type="caution">
    <text evidence="20">The sequence shown here is derived from an EMBL/GenBank/DDBJ whole genome shotgun (WGS) entry which is preliminary data.</text>
</comment>
<dbReference type="GO" id="GO:0000139">
    <property type="term" value="C:Golgi membrane"/>
    <property type="evidence" value="ECO:0007669"/>
    <property type="project" value="UniProtKB-SubCell"/>
</dbReference>
<dbReference type="EMBL" id="JAZDUA010000119">
    <property type="protein sequence ID" value="KAK7867452.1"/>
    <property type="molecule type" value="Genomic_DNA"/>
</dbReference>
<dbReference type="InterPro" id="IPR014352">
    <property type="entry name" value="FERM/acyl-CoA-bd_prot_sf"/>
</dbReference>
<evidence type="ECO:0000256" key="15">
    <source>
        <dbReference type="ARBA" id="ARBA00078007"/>
    </source>
</evidence>
<keyword evidence="6" id="KW-0007">Acetylation</keyword>
<keyword evidence="9" id="KW-0443">Lipid metabolism</keyword>
<organism evidence="20 21">
    <name type="scientific">Gryllus longicercus</name>
    <dbReference type="NCBI Taxonomy" id="2509291"/>
    <lineage>
        <taxon>Eukaryota</taxon>
        <taxon>Metazoa</taxon>
        <taxon>Ecdysozoa</taxon>
        <taxon>Arthropoda</taxon>
        <taxon>Hexapoda</taxon>
        <taxon>Insecta</taxon>
        <taxon>Pterygota</taxon>
        <taxon>Neoptera</taxon>
        <taxon>Polyneoptera</taxon>
        <taxon>Orthoptera</taxon>
        <taxon>Ensifera</taxon>
        <taxon>Gryllidea</taxon>
        <taxon>Grylloidea</taxon>
        <taxon>Gryllidae</taxon>
        <taxon>Gryllinae</taxon>
        <taxon>Gryllus</taxon>
    </lineage>
</organism>
<keyword evidence="21" id="KW-1185">Reference proteome</keyword>
<dbReference type="SUPFAM" id="SSF101576">
    <property type="entry name" value="Supernatant protein factor (SPF), C-terminal domain"/>
    <property type="match status" value="1"/>
</dbReference>
<dbReference type="PROSITE" id="PS51228">
    <property type="entry name" value="ACB_2"/>
    <property type="match status" value="1"/>
</dbReference>
<dbReference type="InterPro" id="IPR009038">
    <property type="entry name" value="GOLD_dom"/>
</dbReference>
<evidence type="ECO:0000256" key="1">
    <source>
        <dbReference type="ARBA" id="ARBA00004173"/>
    </source>
</evidence>
<keyword evidence="5" id="KW-0752">Steroid biosynthesis</keyword>
<gene>
    <name evidence="20" type="ORF">R5R35_009763</name>
</gene>
<dbReference type="SUPFAM" id="SSF47027">
    <property type="entry name" value="Acyl-CoA binding protein"/>
    <property type="match status" value="1"/>
</dbReference>
<evidence type="ECO:0000259" key="19">
    <source>
        <dbReference type="PROSITE" id="PS51228"/>
    </source>
</evidence>
<dbReference type="PROSITE" id="PS50866">
    <property type="entry name" value="GOLD"/>
    <property type="match status" value="1"/>
</dbReference>
<evidence type="ECO:0000313" key="21">
    <source>
        <dbReference type="Proteomes" id="UP001378592"/>
    </source>
</evidence>
<reference evidence="20 21" key="1">
    <citation type="submission" date="2024-03" db="EMBL/GenBank/DDBJ databases">
        <title>The genome assembly and annotation of the cricket Gryllus longicercus Weissman &amp; Gray.</title>
        <authorList>
            <person name="Szrajer S."/>
            <person name="Gray D."/>
            <person name="Ylla G."/>
        </authorList>
    </citation>
    <scope>NUCLEOTIDE SEQUENCE [LARGE SCALE GENOMIC DNA]</scope>
    <source>
        <strain evidence="20">DAG 2021-001</strain>
        <tissue evidence="20">Whole body minus gut</tissue>
    </source>
</reference>
<feature type="region of interest" description="Disordered" evidence="17">
    <location>
        <begin position="378"/>
        <end position="407"/>
    </location>
</feature>
<protein>
    <recommendedName>
        <fullName evidence="13">Golgi resident protein GCP60</fullName>
    </recommendedName>
    <alternativeName>
        <fullName evidence="15">Acyl-CoA-binding domain-containing protein 3</fullName>
    </alternativeName>
    <alternativeName>
        <fullName evidence="16">Golgi complex-associated protein 1</fullName>
    </alternativeName>
    <alternativeName>
        <fullName evidence="14">Golgi phosphoprotein 1</fullName>
    </alternativeName>
</protein>
<dbReference type="FunFam" id="2.60.120.680:FF:000002">
    <property type="entry name" value="Putative Golgi resident protein GCP60"/>
    <property type="match status" value="1"/>
</dbReference>
<evidence type="ECO:0000256" key="4">
    <source>
        <dbReference type="ARBA" id="ARBA00022553"/>
    </source>
</evidence>
<dbReference type="InterPro" id="IPR052269">
    <property type="entry name" value="Golgi-PI4KB_interaction"/>
</dbReference>
<dbReference type="Pfam" id="PF13897">
    <property type="entry name" value="GOLD_2"/>
    <property type="match status" value="1"/>
</dbReference>
<dbReference type="PANTHER" id="PTHR22973">
    <property type="entry name" value="LD35087P"/>
    <property type="match status" value="1"/>
</dbReference>
<evidence type="ECO:0000256" key="16">
    <source>
        <dbReference type="ARBA" id="ARBA00080905"/>
    </source>
</evidence>
<dbReference type="GO" id="GO:0000062">
    <property type="term" value="F:fatty-acyl-CoA binding"/>
    <property type="evidence" value="ECO:0007669"/>
    <property type="project" value="InterPro"/>
</dbReference>
<keyword evidence="4" id="KW-0597">Phosphoprotein</keyword>
<accession>A0AAN9VVH8</accession>
<dbReference type="Pfam" id="PF00887">
    <property type="entry name" value="ACBP"/>
    <property type="match status" value="1"/>
</dbReference>
<dbReference type="FunFam" id="1.20.80.10:FF:000017">
    <property type="entry name" value="Golgi resident protein GCP60"/>
    <property type="match status" value="1"/>
</dbReference>
<dbReference type="GO" id="GO:0005739">
    <property type="term" value="C:mitochondrion"/>
    <property type="evidence" value="ECO:0007669"/>
    <property type="project" value="UniProtKB-SubCell"/>
</dbReference>
<feature type="domain" description="GOLD" evidence="18">
    <location>
        <begin position="313"/>
        <end position="483"/>
    </location>
</feature>
<feature type="compositionally biased region" description="Acidic residues" evidence="17">
    <location>
        <begin position="384"/>
        <end position="401"/>
    </location>
</feature>
<evidence type="ECO:0000256" key="6">
    <source>
        <dbReference type="ARBA" id="ARBA00022990"/>
    </source>
</evidence>
<evidence type="ECO:0000256" key="10">
    <source>
        <dbReference type="ARBA" id="ARBA00023128"/>
    </source>
</evidence>
<evidence type="ECO:0000256" key="9">
    <source>
        <dbReference type="ARBA" id="ARBA00023098"/>
    </source>
</evidence>
<dbReference type="AlphaFoldDB" id="A0AAN9VVH8"/>
<comment type="function">
    <text evidence="12">Involved in the maintenance of Golgi structure by interacting with giantin, affecting protein transport between the endoplasmic reticulum and Golgi. Involved in hormone-induced steroid biosynthesis in testicular Leydig cells. Recruits PI4KB to the Golgi apparatus membrane; enhances the enzyme activity of PI4KB activity via its membrane recruitment thereby increasing the local concentration of the substrate in the vicinity of the kinase.</text>
</comment>
<dbReference type="GO" id="GO:0006694">
    <property type="term" value="P:steroid biosynthetic process"/>
    <property type="evidence" value="ECO:0007669"/>
    <property type="project" value="UniProtKB-KW"/>
</dbReference>
<comment type="subcellular location">
    <subcellularLocation>
        <location evidence="2">Golgi apparatus membrane</location>
        <topology evidence="2">Peripheral membrane protein</topology>
        <orientation evidence="2">Cytoplasmic side</orientation>
    </subcellularLocation>
    <subcellularLocation>
        <location evidence="1">Mitochondrion</location>
    </subcellularLocation>
</comment>
<feature type="region of interest" description="Disordered" evidence="17">
    <location>
        <begin position="242"/>
        <end position="262"/>
    </location>
</feature>
<dbReference type="InterPro" id="IPR035984">
    <property type="entry name" value="Acyl-CoA-binding_sf"/>
</dbReference>
<evidence type="ECO:0000256" key="3">
    <source>
        <dbReference type="ARBA" id="ARBA00022516"/>
    </source>
</evidence>
<evidence type="ECO:0000256" key="5">
    <source>
        <dbReference type="ARBA" id="ARBA00022955"/>
    </source>
</evidence>
<proteinExistence type="predicted"/>
<evidence type="ECO:0000256" key="13">
    <source>
        <dbReference type="ARBA" id="ARBA00067322"/>
    </source>
</evidence>
<keyword evidence="7" id="KW-0333">Golgi apparatus</keyword>
<dbReference type="Gene3D" id="2.60.120.680">
    <property type="entry name" value="GOLD domain"/>
    <property type="match status" value="1"/>
</dbReference>
<feature type="region of interest" description="Disordered" evidence="17">
    <location>
        <begin position="274"/>
        <end position="306"/>
    </location>
</feature>
<feature type="region of interest" description="Disordered" evidence="17">
    <location>
        <begin position="174"/>
        <end position="196"/>
    </location>
</feature>
<keyword evidence="3" id="KW-0444">Lipid biosynthesis</keyword>
<keyword evidence="11" id="KW-0472">Membrane</keyword>
<keyword evidence="10" id="KW-0496">Mitochondrion</keyword>
<evidence type="ECO:0000313" key="20">
    <source>
        <dbReference type="EMBL" id="KAK7867452.1"/>
    </source>
</evidence>
<evidence type="ECO:0000256" key="7">
    <source>
        <dbReference type="ARBA" id="ARBA00023034"/>
    </source>
</evidence>
<evidence type="ECO:0000256" key="8">
    <source>
        <dbReference type="ARBA" id="ARBA00023054"/>
    </source>
</evidence>
<sequence length="485" mass="55405">MATNGDLSQLESQLDRLSIASEDSLNRSNLEGDVSKEDDETIEKWGFRQKDLYRLALRFYKEKEGKAVHLSYEDKLKLVALTCQVSHGKCNQDSLPPVGVLDVIGRDRRLAWQALGSMSREEAMQGFVERLDGLCPLFKPFVEAHKRDIEERERLAREEEERRREEAEKLRLEEEAKQREEEERMKQEAQRRQVQEALNQQTYHQFKSYAEQQYPGNPEQQGVLIRQLQEQHYHQYMQQLYQQQTRQQLSPNNNSNSNHINGSMLDAASEETRLLSNGSGGAGPDRNEDSEDETSQGEYPATTTASMWTRKDIKEFKESIRKEGGDAIIKVGHGETVTVRVPTHEDGTCLFWEFATDSYDIGFGVYFEWTKSTTNQVSVHISESEDEEEEDDDDSEELGGDDIERGGGVGVGVGSGGLAGLKSGADTSNRPPLSVIVPVYRRDCQEEVYAGSHVYPGQGVYLLKFDNSYSLWRSKTLYYRVYYTR</sequence>
<evidence type="ECO:0000256" key="14">
    <source>
        <dbReference type="ARBA" id="ARBA00076235"/>
    </source>
</evidence>
<dbReference type="Gene3D" id="1.20.80.10">
    <property type="match status" value="1"/>
</dbReference>
<dbReference type="Proteomes" id="UP001378592">
    <property type="component" value="Unassembled WGS sequence"/>
</dbReference>
<evidence type="ECO:0000256" key="11">
    <source>
        <dbReference type="ARBA" id="ARBA00023136"/>
    </source>
</evidence>
<keyword evidence="8" id="KW-0175">Coiled coil</keyword>
<name>A0AAN9VVH8_9ORTH</name>
<dbReference type="InterPro" id="IPR000582">
    <property type="entry name" value="Acyl-CoA-binding_protein"/>
</dbReference>
<evidence type="ECO:0000259" key="18">
    <source>
        <dbReference type="PROSITE" id="PS50866"/>
    </source>
</evidence>